<keyword evidence="2" id="KW-0732">Signal</keyword>
<dbReference type="RefSeq" id="WP_050433146.1">
    <property type="nucleotide sequence ID" value="NZ_CP012159.1"/>
</dbReference>
<evidence type="ECO:0000313" key="4">
    <source>
        <dbReference type="Proteomes" id="UP000067626"/>
    </source>
</evidence>
<organism evidence="3 4">
    <name type="scientific">Chondromyces crocatus</name>
    <dbReference type="NCBI Taxonomy" id="52"/>
    <lineage>
        <taxon>Bacteria</taxon>
        <taxon>Pseudomonadati</taxon>
        <taxon>Myxococcota</taxon>
        <taxon>Polyangia</taxon>
        <taxon>Polyangiales</taxon>
        <taxon>Polyangiaceae</taxon>
        <taxon>Chondromyces</taxon>
    </lineage>
</organism>
<sequence length="160" mass="16861">MKRLALGCLAMLALSGCYARQGTMLRTPQQWQQAITHAIDERQHLLRFCFNEAPPEPTTVTVLFYGYPDDSGSQILQASVYRPAGATPLPPAAAALSECVVNTLNNTLVIPGDDGNAVQATWRLTFDRGAPARITASPASASTSAAAEPPASAPTTPPTP</sequence>
<keyword evidence="4" id="KW-1185">Reference proteome</keyword>
<feature type="region of interest" description="Disordered" evidence="1">
    <location>
        <begin position="134"/>
        <end position="160"/>
    </location>
</feature>
<dbReference type="STRING" id="52.CMC5_055410"/>
<evidence type="ECO:0000256" key="2">
    <source>
        <dbReference type="SAM" id="SignalP"/>
    </source>
</evidence>
<dbReference type="PROSITE" id="PS51257">
    <property type="entry name" value="PROKAR_LIPOPROTEIN"/>
    <property type="match status" value="1"/>
</dbReference>
<evidence type="ECO:0008006" key="5">
    <source>
        <dbReference type="Google" id="ProtNLM"/>
    </source>
</evidence>
<evidence type="ECO:0000313" key="3">
    <source>
        <dbReference type="EMBL" id="AKT41342.1"/>
    </source>
</evidence>
<feature type="compositionally biased region" description="Pro residues" evidence="1">
    <location>
        <begin position="151"/>
        <end position="160"/>
    </location>
</feature>
<reference evidence="3 4" key="1">
    <citation type="submission" date="2015-07" db="EMBL/GenBank/DDBJ databases">
        <title>Genome analysis of myxobacterium Chondromyces crocatus Cm c5 reveals a high potential for natural compound synthesis and the genetic basis for the loss of fruiting body formation.</title>
        <authorList>
            <person name="Zaburannyi N."/>
            <person name="Bunk B."/>
            <person name="Maier J."/>
            <person name="Overmann J."/>
            <person name="Mueller R."/>
        </authorList>
    </citation>
    <scope>NUCLEOTIDE SEQUENCE [LARGE SCALE GENOMIC DNA]</scope>
    <source>
        <strain evidence="3 4">Cm c5</strain>
    </source>
</reference>
<dbReference type="EMBL" id="CP012159">
    <property type="protein sequence ID" value="AKT41342.1"/>
    <property type="molecule type" value="Genomic_DNA"/>
</dbReference>
<evidence type="ECO:0000256" key="1">
    <source>
        <dbReference type="SAM" id="MobiDB-lite"/>
    </source>
</evidence>
<dbReference type="Proteomes" id="UP000067626">
    <property type="component" value="Chromosome"/>
</dbReference>
<dbReference type="KEGG" id="ccro:CMC5_055410"/>
<proteinExistence type="predicted"/>
<accession>A0A0K1EL08</accession>
<dbReference type="AlphaFoldDB" id="A0A0K1EL08"/>
<feature type="chain" id="PRO_5005459592" description="Lipoprotein" evidence="2">
    <location>
        <begin position="20"/>
        <end position="160"/>
    </location>
</feature>
<name>A0A0K1EL08_CHOCO</name>
<gene>
    <name evidence="3" type="ORF">CMC5_055410</name>
</gene>
<feature type="signal peptide" evidence="2">
    <location>
        <begin position="1"/>
        <end position="19"/>
    </location>
</feature>
<protein>
    <recommendedName>
        <fullName evidence="5">Lipoprotein</fullName>
    </recommendedName>
</protein>
<feature type="compositionally biased region" description="Low complexity" evidence="1">
    <location>
        <begin position="134"/>
        <end position="150"/>
    </location>
</feature>